<keyword evidence="1" id="KW-0704">Schiff base</keyword>
<name>A0A645BKH7_9ZZZZ</name>
<dbReference type="EC" id="2.2.1.2" evidence="2"/>
<dbReference type="AlphaFoldDB" id="A0A645BKH7"/>
<organism evidence="2">
    <name type="scientific">bioreactor metagenome</name>
    <dbReference type="NCBI Taxonomy" id="1076179"/>
    <lineage>
        <taxon>unclassified sequences</taxon>
        <taxon>metagenomes</taxon>
        <taxon>ecological metagenomes</taxon>
    </lineage>
</organism>
<dbReference type="InterPro" id="IPR013785">
    <property type="entry name" value="Aldolase_TIM"/>
</dbReference>
<dbReference type="Pfam" id="PF00923">
    <property type="entry name" value="TAL_FSA"/>
    <property type="match status" value="1"/>
</dbReference>
<dbReference type="SUPFAM" id="SSF51569">
    <property type="entry name" value="Aldolase"/>
    <property type="match status" value="1"/>
</dbReference>
<dbReference type="GO" id="GO:0005975">
    <property type="term" value="P:carbohydrate metabolic process"/>
    <property type="evidence" value="ECO:0007669"/>
    <property type="project" value="InterPro"/>
</dbReference>
<reference evidence="2" key="1">
    <citation type="submission" date="2019-08" db="EMBL/GenBank/DDBJ databases">
        <authorList>
            <person name="Kucharzyk K."/>
            <person name="Murdoch R.W."/>
            <person name="Higgins S."/>
            <person name="Loffler F."/>
        </authorList>
    </citation>
    <scope>NUCLEOTIDE SEQUENCE</scope>
</reference>
<comment type="caution">
    <text evidence="2">The sequence shown here is derived from an EMBL/GenBank/DDBJ whole genome shotgun (WGS) entry which is preliminary data.</text>
</comment>
<evidence type="ECO:0000256" key="1">
    <source>
        <dbReference type="ARBA" id="ARBA00023270"/>
    </source>
</evidence>
<sequence>MLSLVKAVTGHYATSFLPLYQKGGVGKGYVCAQTDPNRCGHAASMLALAERYASWYPNLVIKLPATKAGLVVYEECVARGYSVAATLSFTVPQVLAVAEAAKRGKQRALDLGIKPGLSIAVLMVGRLDDYLRDVAQDQESVATESDIRQAGTACIKKAYRLFTERNYDTFLMPAGCRGGYHIAALAGARMICSISPKIQEELVSLEGPFSEQIEERVDQEVIERLSTLAEFRKAYEVEGMAEEEFITFGSTNRTIDQFINDGWNPLLGYPLGKERG</sequence>
<dbReference type="EMBL" id="VSSQ01020830">
    <property type="protein sequence ID" value="MPM65999.1"/>
    <property type="molecule type" value="Genomic_DNA"/>
</dbReference>
<accession>A0A645BKH7</accession>
<keyword evidence="2" id="KW-0808">Transferase</keyword>
<gene>
    <name evidence="2" type="primary">tal_22</name>
    <name evidence="2" type="ORF">SDC9_112903</name>
</gene>
<dbReference type="PANTHER" id="PTHR10683">
    <property type="entry name" value="TRANSALDOLASE"/>
    <property type="match status" value="1"/>
</dbReference>
<dbReference type="GO" id="GO:0004801">
    <property type="term" value="F:transaldolase activity"/>
    <property type="evidence" value="ECO:0007669"/>
    <property type="project" value="UniProtKB-EC"/>
</dbReference>
<evidence type="ECO:0000313" key="2">
    <source>
        <dbReference type="EMBL" id="MPM65999.1"/>
    </source>
</evidence>
<protein>
    <submittedName>
        <fullName evidence="2">Transaldolase</fullName>
        <ecNumber evidence="2">2.2.1.2</ecNumber>
    </submittedName>
</protein>
<dbReference type="InterPro" id="IPR001585">
    <property type="entry name" value="TAL/FSA"/>
</dbReference>
<dbReference type="Gene3D" id="3.20.20.70">
    <property type="entry name" value="Aldolase class I"/>
    <property type="match status" value="1"/>
</dbReference>
<proteinExistence type="predicted"/>